<reference evidence="1 2" key="1">
    <citation type="submission" date="2024-06" db="EMBL/GenBank/DDBJ databases">
        <title>A chromosome-level genome assembly of beet webworm, Loxostege sticticalis.</title>
        <authorList>
            <person name="Zhang Y."/>
        </authorList>
    </citation>
    <scope>NUCLEOTIDE SEQUENCE [LARGE SCALE GENOMIC DNA]</scope>
    <source>
        <strain evidence="1">AQ026</strain>
        <tissue evidence="1">Whole body</tissue>
    </source>
</reference>
<gene>
    <name evidence="1" type="ORF">ABMA27_016063</name>
</gene>
<evidence type="ECO:0000313" key="1">
    <source>
        <dbReference type="EMBL" id="KAL0884029.1"/>
    </source>
</evidence>
<sequence>MNLTRIQQPFSHLHHSNEKINKGHVSSVKTKFKCVIYFEEQNMYQKQKAVKPKSPPYKKVRPIPGAVNYMPQIEKSNVSLEAQPIREETKAELAEESQEVQEQYESNEAFKSEVERFIEISKYFSSPLRKTASYICENRLISYPNPYRIEYKRGGVTTQHIKFCNLTLEPVYIKLYKLIPDLEQLKYINLSLSRCKRIPPGLSFNLGFVYDDVNEKPSCNAKMIFVASRKTTTPCYQICEIELQIDAQKVRLVTV</sequence>
<organism evidence="1 2">
    <name type="scientific">Loxostege sticticalis</name>
    <name type="common">Beet webworm moth</name>
    <dbReference type="NCBI Taxonomy" id="481309"/>
    <lineage>
        <taxon>Eukaryota</taxon>
        <taxon>Metazoa</taxon>
        <taxon>Ecdysozoa</taxon>
        <taxon>Arthropoda</taxon>
        <taxon>Hexapoda</taxon>
        <taxon>Insecta</taxon>
        <taxon>Pterygota</taxon>
        <taxon>Neoptera</taxon>
        <taxon>Endopterygota</taxon>
        <taxon>Lepidoptera</taxon>
        <taxon>Glossata</taxon>
        <taxon>Ditrysia</taxon>
        <taxon>Pyraloidea</taxon>
        <taxon>Crambidae</taxon>
        <taxon>Pyraustinae</taxon>
        <taxon>Loxostege</taxon>
    </lineage>
</organism>
<dbReference type="EMBL" id="JBEUOH010000008">
    <property type="protein sequence ID" value="KAL0884029.1"/>
    <property type="molecule type" value="Genomic_DNA"/>
</dbReference>
<proteinExistence type="predicted"/>
<keyword evidence="2" id="KW-1185">Reference proteome</keyword>
<protein>
    <recommendedName>
        <fullName evidence="3">Major sperm protein</fullName>
    </recommendedName>
</protein>
<evidence type="ECO:0000313" key="2">
    <source>
        <dbReference type="Proteomes" id="UP001549920"/>
    </source>
</evidence>
<comment type="caution">
    <text evidence="1">The sequence shown here is derived from an EMBL/GenBank/DDBJ whole genome shotgun (WGS) entry which is preliminary data.</text>
</comment>
<evidence type="ECO:0008006" key="3">
    <source>
        <dbReference type="Google" id="ProtNLM"/>
    </source>
</evidence>
<accession>A0ABR3I5J1</accession>
<dbReference type="Proteomes" id="UP001549920">
    <property type="component" value="Unassembled WGS sequence"/>
</dbReference>
<name>A0ABR3I5J1_LOXSC</name>